<name>A0ABW5G3B9_9PSEU</name>
<evidence type="ECO:0000313" key="4">
    <source>
        <dbReference type="Proteomes" id="UP001597417"/>
    </source>
</evidence>
<proteinExistence type="predicted"/>
<reference evidence="4" key="1">
    <citation type="journal article" date="2019" name="Int. J. Syst. Evol. Microbiol.">
        <title>The Global Catalogue of Microorganisms (GCM) 10K type strain sequencing project: providing services to taxonomists for standard genome sequencing and annotation.</title>
        <authorList>
            <consortium name="The Broad Institute Genomics Platform"/>
            <consortium name="The Broad Institute Genome Sequencing Center for Infectious Disease"/>
            <person name="Wu L."/>
            <person name="Ma J."/>
        </authorList>
    </citation>
    <scope>NUCLEOTIDE SEQUENCE [LARGE SCALE GENOMIC DNA]</scope>
    <source>
        <strain evidence="4">CGMCC 4.7645</strain>
    </source>
</reference>
<comment type="caution">
    <text evidence="3">The sequence shown here is derived from an EMBL/GenBank/DDBJ whole genome shotgun (WGS) entry which is preliminary data.</text>
</comment>
<feature type="transmembrane region" description="Helical" evidence="1">
    <location>
        <begin position="7"/>
        <end position="25"/>
    </location>
</feature>
<keyword evidence="4" id="KW-1185">Reference proteome</keyword>
<feature type="domain" description="Biotin-protein ligase N-terminal" evidence="2">
    <location>
        <begin position="38"/>
        <end position="131"/>
    </location>
</feature>
<evidence type="ECO:0000313" key="3">
    <source>
        <dbReference type="EMBL" id="MFD2420854.1"/>
    </source>
</evidence>
<evidence type="ECO:0000256" key="1">
    <source>
        <dbReference type="SAM" id="Phobius"/>
    </source>
</evidence>
<accession>A0ABW5G3B9</accession>
<keyword evidence="1" id="KW-0472">Membrane</keyword>
<evidence type="ECO:0000259" key="2">
    <source>
        <dbReference type="Pfam" id="PF09825"/>
    </source>
</evidence>
<dbReference type="InterPro" id="IPR029062">
    <property type="entry name" value="Class_I_gatase-like"/>
</dbReference>
<organism evidence="3 4">
    <name type="scientific">Amycolatopsis pigmentata</name>
    <dbReference type="NCBI Taxonomy" id="450801"/>
    <lineage>
        <taxon>Bacteria</taxon>
        <taxon>Bacillati</taxon>
        <taxon>Actinomycetota</taxon>
        <taxon>Actinomycetes</taxon>
        <taxon>Pseudonocardiales</taxon>
        <taxon>Pseudonocardiaceae</taxon>
        <taxon>Amycolatopsis</taxon>
    </lineage>
</organism>
<keyword evidence="1" id="KW-1133">Transmembrane helix</keyword>
<dbReference type="Gene3D" id="3.40.50.880">
    <property type="match status" value="1"/>
</dbReference>
<gene>
    <name evidence="3" type="ORF">ACFSXZ_31445</name>
</gene>
<protein>
    <submittedName>
        <fullName evidence="3">BPL-N domain-containing protein</fullName>
    </submittedName>
</protein>
<dbReference type="Proteomes" id="UP001597417">
    <property type="component" value="Unassembled WGS sequence"/>
</dbReference>
<dbReference type="EMBL" id="JBHUKR010000021">
    <property type="protein sequence ID" value="MFD2420854.1"/>
    <property type="molecule type" value="Genomic_DNA"/>
</dbReference>
<dbReference type="RefSeq" id="WP_378269128.1">
    <property type="nucleotide sequence ID" value="NZ_JBHUKR010000021.1"/>
</dbReference>
<dbReference type="SUPFAM" id="SSF52317">
    <property type="entry name" value="Class I glutamine amidotransferase-like"/>
    <property type="match status" value="1"/>
</dbReference>
<dbReference type="Pfam" id="PF09825">
    <property type="entry name" value="BPL_N"/>
    <property type="match status" value="1"/>
</dbReference>
<dbReference type="InterPro" id="IPR019197">
    <property type="entry name" value="Biotin-prot_ligase_N"/>
</dbReference>
<sequence>MISRRRLMIGGAGAVAAGGLGWLGVSTLTGGGRQPLALVYRGPASTSGCPEAVATLLRSTPSRFRVEFCGPHENVRLSRESLAKAVVYAQPGGGELKPAWRHMREYATDIQDWVRAGGNYLGFCLGGYLAGAGPGFGLLPGGTDQYISTPDASVTDDDDTVIGVRWRQNPVRMYFQDGPLFRLDPRGPATVLATYDTGQPAAVVAPCGSGRIGVVGPHPEADTTWFTTARLDASGNLHPELGYDLIETTVHKG</sequence>
<keyword evidence="1" id="KW-0812">Transmembrane</keyword>